<dbReference type="RefSeq" id="WP_180567141.1">
    <property type="nucleotide sequence ID" value="NZ_JACCKB010000003.1"/>
</dbReference>
<evidence type="ECO:0000259" key="1">
    <source>
        <dbReference type="PROSITE" id="PS50883"/>
    </source>
</evidence>
<dbReference type="InterPro" id="IPR035919">
    <property type="entry name" value="EAL_sf"/>
</dbReference>
<proteinExistence type="predicted"/>
<dbReference type="Gene3D" id="3.30.450.20">
    <property type="entry name" value="PAS domain"/>
    <property type="match status" value="1"/>
</dbReference>
<dbReference type="InterPro" id="IPR043128">
    <property type="entry name" value="Rev_trsase/Diguanyl_cyclase"/>
</dbReference>
<dbReference type="NCBIfam" id="TIGR00254">
    <property type="entry name" value="GGDEF"/>
    <property type="match status" value="1"/>
</dbReference>
<evidence type="ECO:0000259" key="2">
    <source>
        <dbReference type="PROSITE" id="PS50887"/>
    </source>
</evidence>
<keyword evidence="4" id="KW-1185">Reference proteome</keyword>
<dbReference type="CDD" id="cd00130">
    <property type="entry name" value="PAS"/>
    <property type="match status" value="1"/>
</dbReference>
<dbReference type="Gene3D" id="3.30.70.270">
    <property type="match status" value="1"/>
</dbReference>
<dbReference type="InterPro" id="IPR001633">
    <property type="entry name" value="EAL_dom"/>
</dbReference>
<dbReference type="InterPro" id="IPR029787">
    <property type="entry name" value="Nucleotide_cyclase"/>
</dbReference>
<protein>
    <submittedName>
        <fullName evidence="3">Sensor domain-containing phosphodiesterase</fullName>
    </submittedName>
</protein>
<dbReference type="PROSITE" id="PS50883">
    <property type="entry name" value="EAL"/>
    <property type="match status" value="1"/>
</dbReference>
<gene>
    <name evidence="3" type="ORF">H0A36_03780</name>
</gene>
<dbReference type="CDD" id="cd01948">
    <property type="entry name" value="EAL"/>
    <property type="match status" value="1"/>
</dbReference>
<dbReference type="InterPro" id="IPR000160">
    <property type="entry name" value="GGDEF_dom"/>
</dbReference>
<dbReference type="PROSITE" id="PS50887">
    <property type="entry name" value="GGDEF"/>
    <property type="match status" value="1"/>
</dbReference>
<dbReference type="SUPFAM" id="SSF55785">
    <property type="entry name" value="PYP-like sensor domain (PAS domain)"/>
    <property type="match status" value="1"/>
</dbReference>
<dbReference type="Pfam" id="PF00563">
    <property type="entry name" value="EAL"/>
    <property type="match status" value="1"/>
</dbReference>
<dbReference type="SUPFAM" id="SSF55073">
    <property type="entry name" value="Nucleotide cyclase"/>
    <property type="match status" value="1"/>
</dbReference>
<organism evidence="3 4">
    <name type="scientific">Spartinivicinus marinus</name>
    <dbReference type="NCBI Taxonomy" id="2994442"/>
    <lineage>
        <taxon>Bacteria</taxon>
        <taxon>Pseudomonadati</taxon>
        <taxon>Pseudomonadota</taxon>
        <taxon>Gammaproteobacteria</taxon>
        <taxon>Oceanospirillales</taxon>
        <taxon>Zooshikellaceae</taxon>
        <taxon>Spartinivicinus</taxon>
    </lineage>
</organism>
<dbReference type="Gene3D" id="3.20.20.450">
    <property type="entry name" value="EAL domain"/>
    <property type="match status" value="1"/>
</dbReference>
<dbReference type="AlphaFoldDB" id="A0A853ICL3"/>
<name>A0A853ICL3_9GAMM</name>
<dbReference type="Proteomes" id="UP000569732">
    <property type="component" value="Unassembled WGS sequence"/>
</dbReference>
<dbReference type="Pfam" id="PF00990">
    <property type="entry name" value="GGDEF"/>
    <property type="match status" value="1"/>
</dbReference>
<comment type="caution">
    <text evidence="3">The sequence shown here is derived from an EMBL/GenBank/DDBJ whole genome shotgun (WGS) entry which is preliminary data.</text>
</comment>
<dbReference type="CDD" id="cd01949">
    <property type="entry name" value="GGDEF"/>
    <property type="match status" value="1"/>
</dbReference>
<feature type="domain" description="GGDEF" evidence="2">
    <location>
        <begin position="159"/>
        <end position="291"/>
    </location>
</feature>
<evidence type="ECO:0000313" key="3">
    <source>
        <dbReference type="EMBL" id="NYZ65116.1"/>
    </source>
</evidence>
<dbReference type="InterPro" id="IPR035965">
    <property type="entry name" value="PAS-like_dom_sf"/>
</dbReference>
<accession>A0A853ICL3</accession>
<evidence type="ECO:0000313" key="4">
    <source>
        <dbReference type="Proteomes" id="UP000569732"/>
    </source>
</evidence>
<dbReference type="InterPro" id="IPR052155">
    <property type="entry name" value="Biofilm_reg_signaling"/>
</dbReference>
<dbReference type="EMBL" id="JACCKB010000003">
    <property type="protein sequence ID" value="NYZ65116.1"/>
    <property type="molecule type" value="Genomic_DNA"/>
</dbReference>
<dbReference type="SMART" id="SM00267">
    <property type="entry name" value="GGDEF"/>
    <property type="match status" value="1"/>
</dbReference>
<dbReference type="InterPro" id="IPR000014">
    <property type="entry name" value="PAS"/>
</dbReference>
<dbReference type="SMART" id="SM00052">
    <property type="entry name" value="EAL"/>
    <property type="match status" value="1"/>
</dbReference>
<dbReference type="SUPFAM" id="SSF141868">
    <property type="entry name" value="EAL domain-like"/>
    <property type="match status" value="1"/>
</dbReference>
<dbReference type="PANTHER" id="PTHR44757">
    <property type="entry name" value="DIGUANYLATE CYCLASE DGCP"/>
    <property type="match status" value="1"/>
</dbReference>
<reference evidence="3 4" key="1">
    <citation type="submission" date="2020-07" db="EMBL/GenBank/DDBJ databases">
        <title>Endozoicomonas sp. nov., isolated from sediment.</title>
        <authorList>
            <person name="Gu T."/>
        </authorList>
    </citation>
    <scope>NUCLEOTIDE SEQUENCE [LARGE SCALE GENOMIC DNA]</scope>
    <source>
        <strain evidence="3 4">SM1973</strain>
    </source>
</reference>
<sequence length="558" mass="62642">MKPKQSILGQLLVSIDDSLIICDAKSCIHSASRAFCKQCGENEHAVINHPLSQFISQSELENNIGPLKQVFKDSTSWNGRLLVGASGHRVPKSVEISPIFTNKHQPKLWLLRIVSDDQYTTTTKENNKTNIDELTGLPNQVLLKDRIQQSMINAKRAGKSVAVLLFAIDRFSDIKAGFGQRFSDELICQVTDRLHSCIRKSDTIARLMEDTFAFVLQVTASDDSAIVSRKLLHSTEAAFAIDQQTVHIRASVGISLYPSDSETPEGLIELAFSALNHARQEGGNCYDYFSTEMNRRAKARIEMEARLRHGIAKNEFQLFYQPKVRADDGRIVGMEGLIRWFENGTSMISPGEFIPVAEETGLIEPIGMWVLEEACRQNKLWQQQGLGPVKFSINVSGRQLNNPDFVQHVQDVINRVHINPEFLELEITESMLAHNIEQTINKLEKIRELGCYLSIDDFGTGYSSLSYLTRYPITALKIDRAFIHDIEVNENTAEVAKAIIGLSQGLNLEVIAEGAENVHHIDFLRAHHCDAVQGFYYSRPLPANEFESLLKTGYIKVA</sequence>
<feature type="domain" description="EAL" evidence="1">
    <location>
        <begin position="300"/>
        <end position="554"/>
    </location>
</feature>
<dbReference type="SMART" id="SM00091">
    <property type="entry name" value="PAS"/>
    <property type="match status" value="1"/>
</dbReference>
<dbReference type="PANTHER" id="PTHR44757:SF2">
    <property type="entry name" value="BIOFILM ARCHITECTURE MAINTENANCE PROTEIN MBAA"/>
    <property type="match status" value="1"/>
</dbReference>